<reference evidence="3 4" key="1">
    <citation type="submission" date="2020-02" db="EMBL/GenBank/DDBJ databases">
        <title>Genome sequencing for Draconibacterium sp. strain M1.</title>
        <authorList>
            <person name="Park S.-J."/>
        </authorList>
    </citation>
    <scope>NUCLEOTIDE SEQUENCE [LARGE SCALE GENOMIC DNA]</scope>
    <source>
        <strain evidence="3 4">M1</strain>
    </source>
</reference>
<protein>
    <submittedName>
        <fullName evidence="3">GNAT family N-acetyltransferase</fullName>
    </submittedName>
</protein>
<dbReference type="InterPro" id="IPR016181">
    <property type="entry name" value="Acyl_CoA_acyltransferase"/>
</dbReference>
<sequence length="277" mass="32466">MTLQIKKIRIKELENFVNSKEFQNYEVVPISPIRAQSYLANPHAKPEDIVLYLGFIDNKLIAFRSLFADTLNSDGQLIRFGWCSGNWVHKQHRRFGYSEQLLREAYKDWNKKLLFTNYAPNSEKLYLKTGLFQAIHQFEGVRAYLHAKTAKFFPTKINPLTKLLFNVIDFFIGLIVRLITAFYHTKKDYKLSFIETEKPDETCFEFLKSNPVNSVFNRNETELKWIFEHPWISQQNNDESPATRFHPSLTIFITKPYSLSEKIKCSASLFSPFAKGI</sequence>
<evidence type="ECO:0000313" key="3">
    <source>
        <dbReference type="EMBL" id="QIA06901.1"/>
    </source>
</evidence>
<feature type="transmembrane region" description="Helical" evidence="1">
    <location>
        <begin position="163"/>
        <end position="183"/>
    </location>
</feature>
<name>A0A6C0RCQ6_9BACT</name>
<dbReference type="KEGG" id="drc:G0Q07_03745"/>
<organism evidence="3 4">
    <name type="scientific">Draconibacterium halophilum</name>
    <dbReference type="NCBI Taxonomy" id="2706887"/>
    <lineage>
        <taxon>Bacteria</taxon>
        <taxon>Pseudomonadati</taxon>
        <taxon>Bacteroidota</taxon>
        <taxon>Bacteroidia</taxon>
        <taxon>Marinilabiliales</taxon>
        <taxon>Prolixibacteraceae</taxon>
        <taxon>Draconibacterium</taxon>
    </lineage>
</organism>
<dbReference type="SUPFAM" id="SSF55729">
    <property type="entry name" value="Acyl-CoA N-acyltransferases (Nat)"/>
    <property type="match status" value="1"/>
</dbReference>
<accession>A0A6C0RCQ6</accession>
<evidence type="ECO:0000313" key="4">
    <source>
        <dbReference type="Proteomes" id="UP000474630"/>
    </source>
</evidence>
<dbReference type="Gene3D" id="3.40.630.30">
    <property type="match status" value="1"/>
</dbReference>
<dbReference type="PROSITE" id="PS51186">
    <property type="entry name" value="GNAT"/>
    <property type="match status" value="1"/>
</dbReference>
<dbReference type="GO" id="GO:0016747">
    <property type="term" value="F:acyltransferase activity, transferring groups other than amino-acyl groups"/>
    <property type="evidence" value="ECO:0007669"/>
    <property type="project" value="InterPro"/>
</dbReference>
<feature type="domain" description="N-acetyltransferase" evidence="2">
    <location>
        <begin position="6"/>
        <end position="151"/>
    </location>
</feature>
<dbReference type="Proteomes" id="UP000474630">
    <property type="component" value="Chromosome"/>
</dbReference>
<keyword evidence="4" id="KW-1185">Reference proteome</keyword>
<keyword evidence="1" id="KW-1133">Transmembrane helix</keyword>
<dbReference type="InterPro" id="IPR000182">
    <property type="entry name" value="GNAT_dom"/>
</dbReference>
<dbReference type="EMBL" id="CP048409">
    <property type="protein sequence ID" value="QIA06901.1"/>
    <property type="molecule type" value="Genomic_DNA"/>
</dbReference>
<keyword evidence="1" id="KW-0472">Membrane</keyword>
<dbReference type="RefSeq" id="WP_163344830.1">
    <property type="nucleotide sequence ID" value="NZ_CP048409.1"/>
</dbReference>
<evidence type="ECO:0000256" key="1">
    <source>
        <dbReference type="SAM" id="Phobius"/>
    </source>
</evidence>
<proteinExistence type="predicted"/>
<evidence type="ECO:0000259" key="2">
    <source>
        <dbReference type="PROSITE" id="PS51186"/>
    </source>
</evidence>
<keyword evidence="3" id="KW-0808">Transferase</keyword>
<dbReference type="AlphaFoldDB" id="A0A6C0RCQ6"/>
<keyword evidence="1" id="KW-0812">Transmembrane</keyword>
<gene>
    <name evidence="3" type="ORF">G0Q07_03745</name>
</gene>